<dbReference type="STRING" id="7176.B0X8E6"/>
<feature type="region of interest" description="Disordered" evidence="2">
    <location>
        <begin position="247"/>
        <end position="270"/>
    </location>
</feature>
<gene>
    <name evidence="4" type="primary">6049108</name>
    <name evidence="3" type="ORF">CpipJ_CPIJ014865</name>
</gene>
<reference evidence="3" key="1">
    <citation type="submission" date="2007-03" db="EMBL/GenBank/DDBJ databases">
        <title>Annotation of Culex pipiens quinquefasciatus.</title>
        <authorList>
            <consortium name="The Broad Institute Genome Sequencing Platform"/>
            <person name="Atkinson P.W."/>
            <person name="Hemingway J."/>
            <person name="Christensen B.M."/>
            <person name="Higgs S."/>
            <person name="Kodira C."/>
            <person name="Hannick L."/>
            <person name="Megy K."/>
            <person name="O'Leary S."/>
            <person name="Pearson M."/>
            <person name="Haas B.J."/>
            <person name="Mauceli E."/>
            <person name="Wortman J.R."/>
            <person name="Lee N.H."/>
            <person name="Guigo R."/>
            <person name="Stanke M."/>
            <person name="Alvarado L."/>
            <person name="Amedeo P."/>
            <person name="Antoine C.H."/>
            <person name="Arensburger P."/>
            <person name="Bidwell S.L."/>
            <person name="Crawford M."/>
            <person name="Camaro F."/>
            <person name="Devon K."/>
            <person name="Engels R."/>
            <person name="Hammond M."/>
            <person name="Howarth C."/>
            <person name="Koehrsen M."/>
            <person name="Lawson D."/>
            <person name="Montgomery P."/>
            <person name="Nene V."/>
            <person name="Nusbaum C."/>
            <person name="Puiu D."/>
            <person name="Romero-Severson J."/>
            <person name="Severson D.W."/>
            <person name="Shumway M."/>
            <person name="Sisk P."/>
            <person name="Stolte C."/>
            <person name="Zeng Q."/>
            <person name="Eisenstadt E."/>
            <person name="Fraser-Liggett C."/>
            <person name="Strausberg R."/>
            <person name="Galagan J."/>
            <person name="Birren B."/>
            <person name="Collins F.H."/>
        </authorList>
    </citation>
    <scope>NUCLEOTIDE SEQUENCE [LARGE SCALE GENOMIC DNA]</scope>
    <source>
        <strain evidence="3">JHB</strain>
    </source>
</reference>
<feature type="region of interest" description="Disordered" evidence="2">
    <location>
        <begin position="312"/>
        <end position="360"/>
    </location>
</feature>
<feature type="compositionally biased region" description="Basic and acidic residues" evidence="2">
    <location>
        <begin position="462"/>
        <end position="484"/>
    </location>
</feature>
<feature type="compositionally biased region" description="Low complexity" evidence="2">
    <location>
        <begin position="405"/>
        <end position="416"/>
    </location>
</feature>
<feature type="compositionally biased region" description="Basic residues" evidence="2">
    <location>
        <begin position="682"/>
        <end position="692"/>
    </location>
</feature>
<feature type="compositionally biased region" description="Basic residues" evidence="2">
    <location>
        <begin position="781"/>
        <end position="792"/>
    </location>
</feature>
<evidence type="ECO:0000256" key="2">
    <source>
        <dbReference type="SAM" id="MobiDB-lite"/>
    </source>
</evidence>
<dbReference type="VEuPathDB" id="VectorBase:CPIJ014865"/>
<dbReference type="InterPro" id="IPR043537">
    <property type="entry name" value="Tiam1/Tiam2/Sif"/>
</dbReference>
<dbReference type="EnsemblMetazoa" id="CPIJ014865-RA">
    <property type="protein sequence ID" value="CPIJ014865-PA"/>
    <property type="gene ID" value="CPIJ014865"/>
</dbReference>
<feature type="compositionally biased region" description="Basic and acidic residues" evidence="2">
    <location>
        <begin position="122"/>
        <end position="132"/>
    </location>
</feature>
<organism>
    <name type="scientific">Culex quinquefasciatus</name>
    <name type="common">Southern house mosquito</name>
    <name type="synonym">Culex pungens</name>
    <dbReference type="NCBI Taxonomy" id="7176"/>
    <lineage>
        <taxon>Eukaryota</taxon>
        <taxon>Metazoa</taxon>
        <taxon>Ecdysozoa</taxon>
        <taxon>Arthropoda</taxon>
        <taxon>Hexapoda</taxon>
        <taxon>Insecta</taxon>
        <taxon>Pterygota</taxon>
        <taxon>Neoptera</taxon>
        <taxon>Endopterygota</taxon>
        <taxon>Diptera</taxon>
        <taxon>Nematocera</taxon>
        <taxon>Culicoidea</taxon>
        <taxon>Culicidae</taxon>
        <taxon>Culicinae</taxon>
        <taxon>Culicini</taxon>
        <taxon>Culex</taxon>
        <taxon>Culex</taxon>
    </lineage>
</organism>
<evidence type="ECO:0000313" key="4">
    <source>
        <dbReference type="EnsemblMetazoa" id="CPIJ014865-PA"/>
    </source>
</evidence>
<dbReference type="Proteomes" id="UP000002320">
    <property type="component" value="Unassembled WGS sequence"/>
</dbReference>
<dbReference type="PANTHER" id="PTHR46001:SF3">
    <property type="entry name" value="PROTEIN STILL LIFE, ISOFORM SIF TYPE 1"/>
    <property type="match status" value="1"/>
</dbReference>
<feature type="compositionally biased region" description="Basic and acidic residues" evidence="2">
    <location>
        <begin position="717"/>
        <end position="733"/>
    </location>
</feature>
<feature type="compositionally biased region" description="Polar residues" evidence="2">
    <location>
        <begin position="312"/>
        <end position="324"/>
    </location>
</feature>
<feature type="compositionally biased region" description="Polar residues" evidence="2">
    <location>
        <begin position="941"/>
        <end position="955"/>
    </location>
</feature>
<feature type="coiled-coil region" evidence="1">
    <location>
        <begin position="513"/>
        <end position="540"/>
    </location>
</feature>
<feature type="region of interest" description="Disordered" evidence="2">
    <location>
        <begin position="899"/>
        <end position="965"/>
    </location>
</feature>
<reference evidence="4" key="2">
    <citation type="submission" date="2021-02" db="UniProtKB">
        <authorList>
            <consortium name="EnsemblMetazoa"/>
        </authorList>
    </citation>
    <scope>IDENTIFICATION</scope>
    <source>
        <strain evidence="4">JHB</strain>
    </source>
</reference>
<feature type="region of interest" description="Disordered" evidence="2">
    <location>
        <begin position="103"/>
        <end position="137"/>
    </location>
</feature>
<feature type="region of interest" description="Disordered" evidence="2">
    <location>
        <begin position="674"/>
        <end position="802"/>
    </location>
</feature>
<dbReference type="EMBL" id="DS232486">
    <property type="protein sequence ID" value="EDS42482.1"/>
    <property type="molecule type" value="Genomic_DNA"/>
</dbReference>
<dbReference type="eggNOG" id="KOG3519">
    <property type="taxonomic scope" value="Eukaryota"/>
</dbReference>
<evidence type="ECO:0000256" key="1">
    <source>
        <dbReference type="SAM" id="Coils"/>
    </source>
</evidence>
<feature type="region of interest" description="Disordered" evidence="2">
    <location>
        <begin position="548"/>
        <end position="574"/>
    </location>
</feature>
<feature type="compositionally biased region" description="Basic residues" evidence="2">
    <location>
        <begin position="758"/>
        <end position="769"/>
    </location>
</feature>
<accession>B0X8E6</accession>
<evidence type="ECO:0000313" key="5">
    <source>
        <dbReference type="Proteomes" id="UP000002320"/>
    </source>
</evidence>
<dbReference type="AlphaFoldDB" id="B0X8E6"/>
<dbReference type="InParanoid" id="B0X8E6"/>
<sequence length="1123" mass="125146">MKKCCMKLIKRTTGQESTTNLMVPKRAPSKPTTTTRNGGGHLLPVPSAVQVAARHATPQPERVLLNIRVNAWHRTGSIRGGHQRKKRLTASLAKRCTVLKDRVGTGTPARNGFAKQSWSFIDKGDNPDKEDNREEDDGDDLCFVCFANTSTTTDHPAGRPTAVDARGVPQYPALILAALQQTQSQQKSPHPEQQLQEKSCNGSAYKPASATSEVAEGSGSHSSDAKNTLLLHCCCVIVQITPVAPGRSHVTTTASSTKKPGAGDDGGGGGLATGGRTPVCRCNAQYKLQDLKALQALQQQQQQQQQQLQQQSATLNTNVSSSTPAIPGSSAGSHQHHHHPPLSAQSSSVPSQSQKQSQELTNEELIRYLYQINTDNKWIEQLKQYKYEIEKLSATEKTDSRNIKQQQQQQQHQQQQLVNGHIPSKSKPAAADAPQKQQPSTGAIAKSTEFFDRSLKQRHSSRSVDERTARRGADDEEYGKEGGHQRHSSGPSDLQQFKYDISEWLLNLPLKKSVELLQQAKSAQLALEKEQQEAAAAAAAATAAAVAKKPLQRQSSGGASERTKHSGTMHRQHSGGEIRLTQDDILEWIKKQQFCSKVNEETSAAPKKFKEKEEIPLQHHFEHKQSKSSSKLQKRHSLGPNEEFFHKTTEWIQYPLKQLKKHTFDPLVAVASTADVRSRKDRDHHRERKLRHSASEVVTSTHSDQPVQQPNRVAPQKPERTFRYQSKEREPKVQQHHSYPLQQPPPQQSTTSFIQPKPAKRERSRRNKTQRSATVADINHSTKKQPSQKHHVISYQTPHRSQERSLSMSQCTDPMCSALSLCQDPNCYIYDDYYDTPRCASLPRVKTSEAAGGGGGTLPLSATNKCGPLCYECNNKCNSLPRCTDARCTAIAGTGYPESKLKSNSLPRNAETAQQKRLSREDSRSSLPRSSRPKKRSASSGNGKLTKSMSAASLNSRRRRHKTVHFGENLLREVCQNRKLIQPLQQQETPSGTTPLQPNIQMLYNFVEGVLSAWVDDEDEQNKSGPDSEPERGAMLKPMHRCNRARFQTIRRVVNEAAELKGSSKLGNSRYRHRHWRGTAKDCNERFLRKGMSITAESYNLSSPLRVPKRTQQTFQQPHGTFV</sequence>
<dbReference type="GO" id="GO:0007264">
    <property type="term" value="P:small GTPase-mediated signal transduction"/>
    <property type="evidence" value="ECO:0007669"/>
    <property type="project" value="InterPro"/>
</dbReference>
<dbReference type="KEGG" id="cqu:CpipJ_CPIJ014865"/>
<protein>
    <submittedName>
        <fullName evidence="3">Still life</fullName>
    </submittedName>
</protein>
<dbReference type="GO" id="GO:0005085">
    <property type="term" value="F:guanyl-nucleotide exchange factor activity"/>
    <property type="evidence" value="ECO:0007669"/>
    <property type="project" value="InterPro"/>
</dbReference>
<proteinExistence type="predicted"/>
<feature type="region of interest" description="Disordered" evidence="2">
    <location>
        <begin position="398"/>
        <end position="493"/>
    </location>
</feature>
<keyword evidence="5" id="KW-1185">Reference proteome</keyword>
<name>B0X8E6_CULQU</name>
<dbReference type="HOGENOM" id="CLU_280091_0_0_1"/>
<keyword evidence="1" id="KW-0175">Coiled coil</keyword>
<feature type="region of interest" description="Disordered" evidence="2">
    <location>
        <begin position="180"/>
        <end position="222"/>
    </location>
</feature>
<feature type="compositionally biased region" description="Polar residues" evidence="2">
    <location>
        <begin position="249"/>
        <end position="258"/>
    </location>
</feature>
<feature type="compositionally biased region" description="Polar residues" evidence="2">
    <location>
        <begin position="180"/>
        <end position="202"/>
    </location>
</feature>
<dbReference type="PANTHER" id="PTHR46001">
    <property type="entry name" value="TIAM (MAMMALIAN TUMOR INVASION AND METASTASIS FACTOR) HOMOLOG"/>
    <property type="match status" value="1"/>
</dbReference>
<evidence type="ECO:0000313" key="3">
    <source>
        <dbReference type="EMBL" id="EDS42482.1"/>
    </source>
</evidence>
<feature type="compositionally biased region" description="Low complexity" evidence="2">
    <location>
        <begin position="423"/>
        <end position="440"/>
    </location>
</feature>
<feature type="compositionally biased region" description="Polar residues" evidence="2">
    <location>
        <begin position="696"/>
        <end position="711"/>
    </location>
</feature>
<feature type="compositionally biased region" description="Polar residues" evidence="2">
    <location>
        <begin position="902"/>
        <end position="916"/>
    </location>
</feature>
<feature type="compositionally biased region" description="Low complexity" evidence="2">
    <location>
        <begin position="341"/>
        <end position="358"/>
    </location>
</feature>